<name>A0ACC3MTI6_9PEZI</name>
<evidence type="ECO:0000313" key="1">
    <source>
        <dbReference type="EMBL" id="KAK3703431.1"/>
    </source>
</evidence>
<dbReference type="Proteomes" id="UP001281147">
    <property type="component" value="Unassembled WGS sequence"/>
</dbReference>
<dbReference type="EMBL" id="JAUTXU010000151">
    <property type="protein sequence ID" value="KAK3703431.1"/>
    <property type="molecule type" value="Genomic_DNA"/>
</dbReference>
<gene>
    <name evidence="1" type="ORF">LTR37_014421</name>
</gene>
<proteinExistence type="predicted"/>
<protein>
    <submittedName>
        <fullName evidence="1">Uncharacterized protein</fullName>
    </submittedName>
</protein>
<comment type="caution">
    <text evidence="1">The sequence shown here is derived from an EMBL/GenBank/DDBJ whole genome shotgun (WGS) entry which is preliminary data.</text>
</comment>
<evidence type="ECO:0000313" key="2">
    <source>
        <dbReference type="Proteomes" id="UP001281147"/>
    </source>
</evidence>
<accession>A0ACC3MTI6</accession>
<sequence>MADFHTKGARPMSTPDSIPDEAKDLSYQHDTGKASTRLDTEGDLKYDTVKGPAAATTADKDGKPRWIQQSLDILADQWFLIALGILIAIASQVQVPMAQQERKRTLTSYICISIIFFVTGCILDTKIVLQNYARWKIHLYVQSLCFIMTSAVVFGLVSAVATNHHFMDPGLLVGLIFLSCVATTISSNVVMTRQAHGNQALTVVQTTIGNLIGVFVTPALVVMYTSVPTWYNTVLPPASGHWGAIYSRVLKQLGLSIYLPLFVGQVTRHFFPNACKKVFIEWNFNKIGSICLLTVLWATYDQAFATQSFDSVSSSNQIFIVFTSVALWILFFAVTFFLSIIWLPREDVVSLCYCVPAKGIVMGVPLSTTMFAGIDLALQSKILIPIVIYQGLQLAFGNILVPIFRRWIDRTKPRDQN</sequence>
<organism evidence="1 2">
    <name type="scientific">Vermiconidia calcicola</name>
    <dbReference type="NCBI Taxonomy" id="1690605"/>
    <lineage>
        <taxon>Eukaryota</taxon>
        <taxon>Fungi</taxon>
        <taxon>Dikarya</taxon>
        <taxon>Ascomycota</taxon>
        <taxon>Pezizomycotina</taxon>
        <taxon>Dothideomycetes</taxon>
        <taxon>Dothideomycetidae</taxon>
        <taxon>Mycosphaerellales</taxon>
        <taxon>Extremaceae</taxon>
        <taxon>Vermiconidia</taxon>
    </lineage>
</organism>
<reference evidence="1" key="1">
    <citation type="submission" date="2023-07" db="EMBL/GenBank/DDBJ databases">
        <title>Black Yeasts Isolated from many extreme environments.</title>
        <authorList>
            <person name="Coleine C."/>
            <person name="Stajich J.E."/>
            <person name="Selbmann L."/>
        </authorList>
    </citation>
    <scope>NUCLEOTIDE SEQUENCE</scope>
    <source>
        <strain evidence="1">CCFEE 5714</strain>
    </source>
</reference>
<keyword evidence="2" id="KW-1185">Reference proteome</keyword>